<organism evidence="1">
    <name type="scientific">Podoviridae sp. ctnCN2</name>
    <dbReference type="NCBI Taxonomy" id="2825274"/>
    <lineage>
        <taxon>Viruses</taxon>
        <taxon>Duplodnaviria</taxon>
        <taxon>Heunggongvirae</taxon>
        <taxon>Uroviricota</taxon>
        <taxon>Caudoviricetes</taxon>
    </lineage>
</organism>
<protein>
    <submittedName>
        <fullName evidence="1">Uncharacterized protein</fullName>
    </submittedName>
</protein>
<name>A0A8S5PKF9_9CAUD</name>
<sequence>MSKRFYRMLELGDDHDYSGHVEVDNGVISIGAGSYYGEREYHRYTLTPDEARAVYESLKECFEGE</sequence>
<evidence type="ECO:0000313" key="1">
    <source>
        <dbReference type="EMBL" id="DAE07550.1"/>
    </source>
</evidence>
<proteinExistence type="predicted"/>
<accession>A0A8S5PKF9</accession>
<dbReference type="EMBL" id="BK015452">
    <property type="protein sequence ID" value="DAE07550.1"/>
    <property type="molecule type" value="Genomic_DNA"/>
</dbReference>
<reference evidence="1" key="1">
    <citation type="journal article" date="2021" name="Proc. Natl. Acad. Sci. U.S.A.">
        <title>A Catalog of Tens of Thousands of Viruses from Human Metagenomes Reveals Hidden Associations with Chronic Diseases.</title>
        <authorList>
            <person name="Tisza M.J."/>
            <person name="Buck C.B."/>
        </authorList>
    </citation>
    <scope>NUCLEOTIDE SEQUENCE</scope>
    <source>
        <strain evidence="1">CtnCN2</strain>
    </source>
</reference>